<dbReference type="Pfam" id="PF04932">
    <property type="entry name" value="Wzy_C"/>
    <property type="match status" value="1"/>
</dbReference>
<feature type="transmembrane region" description="Helical" evidence="5">
    <location>
        <begin position="244"/>
        <end position="262"/>
    </location>
</feature>
<dbReference type="PANTHER" id="PTHR37422">
    <property type="entry name" value="TEICHURONIC ACID BIOSYNTHESIS PROTEIN TUAE"/>
    <property type="match status" value="1"/>
</dbReference>
<evidence type="ECO:0000259" key="6">
    <source>
        <dbReference type="Pfam" id="PF04932"/>
    </source>
</evidence>
<reference evidence="7 8" key="1">
    <citation type="submission" date="2020-08" db="EMBL/GenBank/DDBJ databases">
        <title>The Agave Microbiome: Exploring the role of microbial communities in plant adaptations to desert environments.</title>
        <authorList>
            <person name="Partida-Martinez L.P."/>
        </authorList>
    </citation>
    <scope>NUCLEOTIDE SEQUENCE [LARGE SCALE GENOMIC DNA]</scope>
    <source>
        <strain evidence="7 8">AT2.18</strain>
    </source>
</reference>
<dbReference type="RefSeq" id="WP_311736182.1">
    <property type="nucleotide sequence ID" value="NZ_JACHVU010000008.1"/>
</dbReference>
<dbReference type="PANTHER" id="PTHR37422:SF23">
    <property type="entry name" value="TEICHURONIC ACID BIOSYNTHESIS PROTEIN TUAE"/>
    <property type="match status" value="1"/>
</dbReference>
<organism evidence="7 8">
    <name type="scientific">Mycolicibacterium iranicum</name>
    <name type="common">Mycobacterium iranicum</name>
    <dbReference type="NCBI Taxonomy" id="912594"/>
    <lineage>
        <taxon>Bacteria</taxon>
        <taxon>Bacillati</taxon>
        <taxon>Actinomycetota</taxon>
        <taxon>Actinomycetes</taxon>
        <taxon>Mycobacteriales</taxon>
        <taxon>Mycobacteriaceae</taxon>
        <taxon>Mycolicibacterium</taxon>
    </lineage>
</organism>
<comment type="subcellular location">
    <subcellularLocation>
        <location evidence="1">Membrane</location>
        <topology evidence="1">Multi-pass membrane protein</topology>
    </subcellularLocation>
</comment>
<feature type="transmembrane region" description="Helical" evidence="5">
    <location>
        <begin position="9"/>
        <end position="31"/>
    </location>
</feature>
<protein>
    <recommendedName>
        <fullName evidence="6">O-antigen ligase-related domain-containing protein</fullName>
    </recommendedName>
</protein>
<feature type="transmembrane region" description="Helical" evidence="5">
    <location>
        <begin position="324"/>
        <end position="344"/>
    </location>
</feature>
<feature type="transmembrane region" description="Helical" evidence="5">
    <location>
        <begin position="171"/>
        <end position="195"/>
    </location>
</feature>
<evidence type="ECO:0000256" key="4">
    <source>
        <dbReference type="ARBA" id="ARBA00023136"/>
    </source>
</evidence>
<keyword evidence="8" id="KW-1185">Reference proteome</keyword>
<accession>A0A839QCW2</accession>
<name>A0A839QCW2_MYCIR</name>
<dbReference type="InterPro" id="IPR007016">
    <property type="entry name" value="O-antigen_ligase-rel_domated"/>
</dbReference>
<evidence type="ECO:0000256" key="3">
    <source>
        <dbReference type="ARBA" id="ARBA00022989"/>
    </source>
</evidence>
<dbReference type="EMBL" id="JACHVU010000008">
    <property type="protein sequence ID" value="MBB2992026.1"/>
    <property type="molecule type" value="Genomic_DNA"/>
</dbReference>
<proteinExistence type="predicted"/>
<keyword evidence="2 5" id="KW-0812">Transmembrane</keyword>
<dbReference type="AlphaFoldDB" id="A0A839QCW2"/>
<evidence type="ECO:0000313" key="8">
    <source>
        <dbReference type="Proteomes" id="UP000550501"/>
    </source>
</evidence>
<sequence>MEYKAGERAFGVIICTAIGLVIIPEIINYLLVKHTPDQSIGRALVSAETPIAGLARWALSGALLAVSAVVVYMRGHPHRDVAWLSVFLLALNLPYVIGPDHPGPADMVKVLLANVVLLAIWNSGARVAVLKWIPIVVSGVGAYSLVGGLLIPDYMMYNMVSRKSLIFGWELAGPFGQSNALGMYCAIAFSLVPLIQQNRWRAVCAALLLATIVASASRTALIAVGVVILWWLVCKIRETASIRLAGTLFAGTALAAAFLIPLPKWSPDTFTDRAFIWAGGLDLWQQSRVLGSGYNWFMTHGQSQAEVVLWAGAGTGHNILVDTLVKFGLAGLAVLLPIWIGAIYRTGTMRVRTEQVALFGYLVAFFVLSMTEAVWNLWPNSQQFPTSALIFATVLMARNRDRVAEGAS</sequence>
<feature type="transmembrane region" description="Helical" evidence="5">
    <location>
        <begin position="356"/>
        <end position="378"/>
    </location>
</feature>
<feature type="transmembrane region" description="Helical" evidence="5">
    <location>
        <begin position="207"/>
        <end position="232"/>
    </location>
</feature>
<dbReference type="InterPro" id="IPR051533">
    <property type="entry name" value="WaaL-like"/>
</dbReference>
<evidence type="ECO:0000313" key="7">
    <source>
        <dbReference type="EMBL" id="MBB2992026.1"/>
    </source>
</evidence>
<gene>
    <name evidence="7" type="ORF">FHR72_003522</name>
</gene>
<feature type="domain" description="O-antigen ligase-related" evidence="6">
    <location>
        <begin position="205"/>
        <end position="336"/>
    </location>
</feature>
<feature type="transmembrane region" description="Helical" evidence="5">
    <location>
        <begin position="51"/>
        <end position="73"/>
    </location>
</feature>
<dbReference type="GO" id="GO:0016020">
    <property type="term" value="C:membrane"/>
    <property type="evidence" value="ECO:0007669"/>
    <property type="project" value="UniProtKB-SubCell"/>
</dbReference>
<feature type="transmembrane region" description="Helical" evidence="5">
    <location>
        <begin position="132"/>
        <end position="151"/>
    </location>
</feature>
<dbReference type="Proteomes" id="UP000550501">
    <property type="component" value="Unassembled WGS sequence"/>
</dbReference>
<keyword evidence="3 5" id="KW-1133">Transmembrane helix</keyword>
<evidence type="ECO:0000256" key="1">
    <source>
        <dbReference type="ARBA" id="ARBA00004141"/>
    </source>
</evidence>
<comment type="caution">
    <text evidence="7">The sequence shown here is derived from an EMBL/GenBank/DDBJ whole genome shotgun (WGS) entry which is preliminary data.</text>
</comment>
<evidence type="ECO:0000256" key="2">
    <source>
        <dbReference type="ARBA" id="ARBA00022692"/>
    </source>
</evidence>
<keyword evidence="4 5" id="KW-0472">Membrane</keyword>
<feature type="transmembrane region" description="Helical" evidence="5">
    <location>
        <begin position="80"/>
        <end position="97"/>
    </location>
</feature>
<evidence type="ECO:0000256" key="5">
    <source>
        <dbReference type="SAM" id="Phobius"/>
    </source>
</evidence>